<reference evidence="2" key="1">
    <citation type="submission" date="2016-05" db="EMBL/GenBank/DDBJ databases">
        <title>Draft genome of Corynebacterium afermentans subsp. afermentans LCDC 88199T.</title>
        <authorList>
            <person name="Bernier A.-M."/>
            <person name="Bernard K."/>
        </authorList>
    </citation>
    <scope>NUCLEOTIDE SEQUENCE [LARGE SCALE GENOMIC DNA]</scope>
    <source>
        <strain evidence="2">NML02-A-017</strain>
    </source>
</reference>
<dbReference type="EMBL" id="LXSL01000022">
    <property type="protein sequence ID" value="OAM27559.1"/>
    <property type="molecule type" value="Genomic_DNA"/>
</dbReference>
<sequence>MNWIKFKNILKKIIPLQFSEHKSNLIRQIEQRKILYLRNLSVDELDYLLKSNIDLNDLLAVIYAKGGISSAFGSTTWIN</sequence>
<protein>
    <submittedName>
        <fullName evidence="1">Uncharacterized protein</fullName>
    </submittedName>
</protein>
<name>A0A1A9RY07_9NEIS</name>
<evidence type="ECO:0000313" key="1">
    <source>
        <dbReference type="EMBL" id="OAM27559.1"/>
    </source>
</evidence>
<dbReference type="AlphaFoldDB" id="A0A1A9RY07"/>
<dbReference type="Proteomes" id="UP000077885">
    <property type="component" value="Unassembled WGS sequence"/>
</dbReference>
<evidence type="ECO:0000313" key="2">
    <source>
        <dbReference type="Proteomes" id="UP000077885"/>
    </source>
</evidence>
<comment type="caution">
    <text evidence="1">The sequence shown here is derived from an EMBL/GenBank/DDBJ whole genome shotgun (WGS) entry which is preliminary data.</text>
</comment>
<keyword evidence="2" id="KW-1185">Reference proteome</keyword>
<organism evidence="1 2">
    <name type="scientific">Eikenella longinqua</name>
    <dbReference type="NCBI Taxonomy" id="1795827"/>
    <lineage>
        <taxon>Bacteria</taxon>
        <taxon>Pseudomonadati</taxon>
        <taxon>Pseudomonadota</taxon>
        <taxon>Betaproteobacteria</taxon>
        <taxon>Neisseriales</taxon>
        <taxon>Neisseriaceae</taxon>
        <taxon>Eikenella</taxon>
    </lineage>
</organism>
<accession>A0A1A9RY07</accession>
<proteinExistence type="predicted"/>
<gene>
    <name evidence="1" type="ORF">A7P95_06490</name>
</gene>